<dbReference type="Pfam" id="PF21645">
    <property type="entry name" value="FakA-like_M"/>
    <property type="match status" value="1"/>
</dbReference>
<evidence type="ECO:0000313" key="2">
    <source>
        <dbReference type="EMBL" id="KAF1084122.1"/>
    </source>
</evidence>
<evidence type="ECO:0000313" key="3">
    <source>
        <dbReference type="Proteomes" id="UP000798488"/>
    </source>
</evidence>
<proteinExistence type="predicted"/>
<dbReference type="InterPro" id="IPR048394">
    <property type="entry name" value="FakA-like_M"/>
</dbReference>
<dbReference type="GO" id="GO:0004371">
    <property type="term" value="F:glycerone kinase activity"/>
    <property type="evidence" value="ECO:0007669"/>
    <property type="project" value="InterPro"/>
</dbReference>
<dbReference type="InterPro" id="IPR036117">
    <property type="entry name" value="DhaL_dom_sf"/>
</dbReference>
<dbReference type="NCBIfam" id="TIGR03599">
    <property type="entry name" value="YloV"/>
    <property type="match status" value="1"/>
</dbReference>
<dbReference type="PANTHER" id="PTHR33434">
    <property type="entry name" value="DEGV DOMAIN-CONTAINING PROTEIN DR_1986-RELATED"/>
    <property type="match status" value="1"/>
</dbReference>
<dbReference type="InterPro" id="IPR050270">
    <property type="entry name" value="DegV_domain_contain"/>
</dbReference>
<comment type="caution">
    <text evidence="2">The sequence shown here is derived from an EMBL/GenBank/DDBJ whole genome shotgun (WGS) entry which is preliminary data.</text>
</comment>
<name>A0A9D2WMD0_9FIRM</name>
<dbReference type="Proteomes" id="UP000798488">
    <property type="component" value="Unassembled WGS sequence"/>
</dbReference>
<dbReference type="EMBL" id="LSRS01000007">
    <property type="protein sequence ID" value="KAF1084122.1"/>
    <property type="molecule type" value="Genomic_DNA"/>
</dbReference>
<sequence length="538" mass="57119">MHIYSTDGEQMKYMLVGAVNLLALNKSAIDALNVFPVPDGDTGTNMYLTLLAGVKQARQVENGKISDVTAAVAQGCLMGARGNSGVILSQVFSGFAQALEGYSSAGAADIARAFACGAGKAYRAVSKPVEGTILTVCRETAVGLEKAAVRSKDPVRVFVLGYRAASRALARTPEQLPVLQEAGVVDAGGKGLVVILEGIIQALKDAASRRNIELFDLAASQQKEFIGSRALDITADIEFTYCTEFILMGHNIPMDTLRQELTPYGDCLLVVGDDRAAKVHIHSNHPGLVLECGLKYGAMQSVQISNMEEQNHHSTGISEVKPLGVIAVGAGEGIATILQSMGVDIVIEGGQTMNPSAEQLLAGVNSIGAQSVLLLPNNKNILLSARQVVNLTDKKVHVVPALTIPQAIAALLAYNPYASAAENVAKMESSLGEVRTGEVTMAVRDAVIEGKIITKGDYIGMADDRLVAVNHRLDALLSDLLQEMVDENTGLVTFYYGAGMTGVVAQEVTGRLQEEFKGLDFELHYGGQPLYQFIISVE</sequence>
<dbReference type="GO" id="GO:0006071">
    <property type="term" value="P:glycerol metabolic process"/>
    <property type="evidence" value="ECO:0007669"/>
    <property type="project" value="InterPro"/>
</dbReference>
<dbReference type="InterPro" id="IPR019986">
    <property type="entry name" value="YloV-like"/>
</dbReference>
<dbReference type="Pfam" id="PF02734">
    <property type="entry name" value="Dak2"/>
    <property type="match status" value="1"/>
</dbReference>
<dbReference type="Gene3D" id="1.25.40.340">
    <property type="match status" value="1"/>
</dbReference>
<dbReference type="InterPro" id="IPR004007">
    <property type="entry name" value="DhaL_dom"/>
</dbReference>
<dbReference type="InterPro" id="IPR033470">
    <property type="entry name" value="FakA-like_C"/>
</dbReference>
<accession>A0A9D2WMD0</accession>
<dbReference type="Pfam" id="PF13684">
    <property type="entry name" value="FakA-like_C"/>
    <property type="match status" value="1"/>
</dbReference>
<evidence type="ECO:0000259" key="1">
    <source>
        <dbReference type="PROSITE" id="PS51480"/>
    </source>
</evidence>
<reference evidence="2" key="1">
    <citation type="submission" date="2016-02" db="EMBL/GenBank/DDBJ databases">
        <title>Draft Genome Sequence of Sporotomaculum syntrophicum Strain FB, a Syntrophic Benzoate Degrader.</title>
        <authorList>
            <person name="Nobu M.K."/>
            <person name="Narihiro T."/>
            <person name="Qiu Y.-L."/>
            <person name="Ohashi A."/>
            <person name="Liu W.-T."/>
            <person name="Yuji S."/>
        </authorList>
    </citation>
    <scope>NUCLEOTIDE SEQUENCE</scope>
    <source>
        <strain evidence="2">FB</strain>
    </source>
</reference>
<protein>
    <submittedName>
        <fullName evidence="2">DAK2 domain protein</fullName>
    </submittedName>
</protein>
<dbReference type="SMART" id="SM01121">
    <property type="entry name" value="Dak1_2"/>
    <property type="match status" value="1"/>
</dbReference>
<dbReference type="PROSITE" id="PS51480">
    <property type="entry name" value="DHAL"/>
    <property type="match status" value="1"/>
</dbReference>
<dbReference type="RefSeq" id="WP_161823052.1">
    <property type="nucleotide sequence ID" value="NZ_LSRS01000007.1"/>
</dbReference>
<gene>
    <name evidence="2" type="ORF">SPSYN_02775</name>
</gene>
<organism evidence="2 3">
    <name type="scientific">Sporotomaculum syntrophicum</name>
    <dbReference type="NCBI Taxonomy" id="182264"/>
    <lineage>
        <taxon>Bacteria</taxon>
        <taxon>Bacillati</taxon>
        <taxon>Bacillota</taxon>
        <taxon>Clostridia</taxon>
        <taxon>Eubacteriales</taxon>
        <taxon>Desulfallaceae</taxon>
        <taxon>Sporotomaculum</taxon>
    </lineage>
</organism>
<dbReference type="SUPFAM" id="SSF101473">
    <property type="entry name" value="DhaL-like"/>
    <property type="match status" value="1"/>
</dbReference>
<dbReference type="OrthoDB" id="9760324at2"/>
<dbReference type="PANTHER" id="PTHR33434:SF4">
    <property type="entry name" value="PHOSPHATASE PROTEIN"/>
    <property type="match status" value="1"/>
</dbReference>
<dbReference type="AlphaFoldDB" id="A0A9D2WMD0"/>
<feature type="domain" description="DhaL" evidence="1">
    <location>
        <begin position="9"/>
        <end position="201"/>
    </location>
</feature>
<dbReference type="SMART" id="SM01120">
    <property type="entry name" value="Dak2"/>
    <property type="match status" value="1"/>
</dbReference>
<keyword evidence="3" id="KW-1185">Reference proteome</keyword>